<dbReference type="FunFam" id="3.30.500.10:FF:000002">
    <property type="entry name" value="Antigen-presenting glycoprotein CD1d1"/>
    <property type="match status" value="1"/>
</dbReference>
<dbReference type="InterPro" id="IPR037055">
    <property type="entry name" value="MHC_I-like_Ag-recog_sf"/>
</dbReference>
<dbReference type="GO" id="GO:0048006">
    <property type="term" value="P:antigen processing and presentation, endogenous lipid antigen via MHC class Ib"/>
    <property type="evidence" value="ECO:0000318"/>
    <property type="project" value="GO_Central"/>
</dbReference>
<dbReference type="GO" id="GO:0006955">
    <property type="term" value="P:immune response"/>
    <property type="evidence" value="ECO:0000318"/>
    <property type="project" value="GO_Central"/>
</dbReference>
<dbReference type="GO" id="GO:0005615">
    <property type="term" value="C:extracellular space"/>
    <property type="evidence" value="ECO:0000318"/>
    <property type="project" value="GO_Central"/>
</dbReference>
<dbReference type="SMR" id="A0A9L0SV30"/>
<dbReference type="GeneTree" id="ENSGT01120000271825"/>
<dbReference type="CTD" id="911"/>
<evidence type="ECO:0000256" key="3">
    <source>
        <dbReference type="ARBA" id="ARBA00022753"/>
    </source>
</evidence>
<protein>
    <submittedName>
        <fullName evidence="11">CD1c molecule</fullName>
    </submittedName>
</protein>
<dbReference type="GO" id="GO:0010008">
    <property type="term" value="C:endosome membrane"/>
    <property type="evidence" value="ECO:0007669"/>
    <property type="project" value="UniProtKB-SubCell"/>
</dbReference>
<evidence type="ECO:0000256" key="8">
    <source>
        <dbReference type="SAM" id="Phobius"/>
    </source>
</evidence>
<dbReference type="GO" id="GO:0009897">
    <property type="term" value="C:external side of plasma membrane"/>
    <property type="evidence" value="ECO:0000318"/>
    <property type="project" value="GO_Central"/>
</dbReference>
<dbReference type="PROSITE" id="PS50835">
    <property type="entry name" value="IG_LIKE"/>
    <property type="match status" value="1"/>
</dbReference>
<keyword evidence="5 8" id="KW-0472">Membrane</keyword>
<sequence length="355" mass="40305">MLFLQLLLLAVLLPGGNNKDVVQEDILFRVIQISSFANHSWAQNQGSGWLDELQTHGWDSESGTIIFLHTWSKGNFSSKELVELELLFRVYFSGLTQRIQDCGCQLQFEYPFELQVTAGCELHSGKTTKSFLQVAYQGTDFLSFQNMSWVPSPEGESRAQRVCDVINQYEVIKETVFKLIRNVCPRFVLGLLDAGKMDLQRQVRPEAWLSSSPFHGSSQLLLVCHVSGFYPKPIWVMWMRGEQEHPGSQQGDVMPNVDGTWYLRVILNVDAQEAAGLSCHVRHSSLGDQDIILYWGHQLSMNLIPLAVIVPLILLVVLALWLKKCCSYQNIQRDSSPCFPHCNENCTAQEHRTTE</sequence>
<dbReference type="PANTHER" id="PTHR16675">
    <property type="entry name" value="MHC CLASS I-RELATED"/>
    <property type="match status" value="1"/>
</dbReference>
<keyword evidence="8" id="KW-1133">Transmembrane helix</keyword>
<dbReference type="AlphaFoldDB" id="A0A9L0SV30"/>
<keyword evidence="3" id="KW-0967">Endosome</keyword>
<dbReference type="PANTHER" id="PTHR16675:SF155">
    <property type="entry name" value="T-CELL SURFACE GLYCOPROTEIN CD1C"/>
    <property type="match status" value="1"/>
</dbReference>
<keyword evidence="8" id="KW-0812">Transmembrane</keyword>
<dbReference type="GO" id="GO:0071723">
    <property type="term" value="F:lipopeptide binding"/>
    <property type="evidence" value="ECO:0000318"/>
    <property type="project" value="GO_Central"/>
</dbReference>
<dbReference type="GO" id="GO:0048007">
    <property type="term" value="P:antigen processing and presentation, exogenous lipid antigen via MHC class Ib"/>
    <property type="evidence" value="ECO:0000318"/>
    <property type="project" value="GO_Central"/>
</dbReference>
<dbReference type="GeneID" id="100056353"/>
<evidence type="ECO:0000256" key="2">
    <source>
        <dbReference type="ARBA" id="ARBA00004608"/>
    </source>
</evidence>
<evidence type="ECO:0000256" key="7">
    <source>
        <dbReference type="ARBA" id="ARBA00023319"/>
    </source>
</evidence>
<dbReference type="Gene3D" id="2.60.40.10">
    <property type="entry name" value="Immunoglobulins"/>
    <property type="match status" value="1"/>
</dbReference>
<feature type="signal peptide" evidence="9">
    <location>
        <begin position="1"/>
        <end position="18"/>
    </location>
</feature>
<dbReference type="Proteomes" id="UP000002281">
    <property type="component" value="Chromosome 5"/>
</dbReference>
<evidence type="ECO:0000313" key="11">
    <source>
        <dbReference type="Ensembl" id="ENSECAP00000078113.1"/>
    </source>
</evidence>
<reference evidence="11" key="3">
    <citation type="submission" date="2025-09" db="UniProtKB">
        <authorList>
            <consortium name="Ensembl"/>
        </authorList>
    </citation>
    <scope>IDENTIFICATION</scope>
    <source>
        <strain evidence="11">Thoroughbred</strain>
    </source>
</reference>
<evidence type="ECO:0000256" key="9">
    <source>
        <dbReference type="SAM" id="SignalP"/>
    </source>
</evidence>
<dbReference type="FunFam" id="2.60.40.10:FF:000254">
    <property type="entry name" value="Antigen-presenting glycoprotein CD1d1"/>
    <property type="match status" value="1"/>
</dbReference>
<evidence type="ECO:0000256" key="1">
    <source>
        <dbReference type="ARBA" id="ARBA00004251"/>
    </source>
</evidence>
<evidence type="ECO:0000259" key="10">
    <source>
        <dbReference type="PROSITE" id="PS50835"/>
    </source>
</evidence>
<dbReference type="Gene3D" id="3.30.500.10">
    <property type="entry name" value="MHC class I-like antigen recognition-like"/>
    <property type="match status" value="1"/>
</dbReference>
<dbReference type="Ensembl" id="ENSECAT00000113540.1">
    <property type="protein sequence ID" value="ENSECAP00000078113.1"/>
    <property type="gene ID" value="ENSECAG00000011660.3"/>
</dbReference>
<evidence type="ECO:0000256" key="4">
    <source>
        <dbReference type="ARBA" id="ARBA00022859"/>
    </source>
</evidence>
<dbReference type="Pfam" id="PF16497">
    <property type="entry name" value="MHC_I_3"/>
    <property type="match status" value="1"/>
</dbReference>
<gene>
    <name evidence="11" type="primary">CD1C</name>
</gene>
<keyword evidence="9" id="KW-0732">Signal</keyword>
<dbReference type="InterPro" id="IPR013783">
    <property type="entry name" value="Ig-like_fold"/>
</dbReference>
<dbReference type="InterPro" id="IPR036179">
    <property type="entry name" value="Ig-like_dom_sf"/>
</dbReference>
<dbReference type="CDD" id="cd21029">
    <property type="entry name" value="IgC1_CD1"/>
    <property type="match status" value="1"/>
</dbReference>
<keyword evidence="6" id="KW-0325">Glycoprotein</keyword>
<dbReference type="SUPFAM" id="SSF54452">
    <property type="entry name" value="MHC antigen-recognition domain"/>
    <property type="match status" value="1"/>
</dbReference>
<dbReference type="GO" id="GO:0030883">
    <property type="term" value="F:endogenous lipid antigen binding"/>
    <property type="evidence" value="ECO:0000318"/>
    <property type="project" value="GO_Central"/>
</dbReference>
<feature type="chain" id="PRO_5040481653" evidence="9">
    <location>
        <begin position="19"/>
        <end position="355"/>
    </location>
</feature>
<keyword evidence="7" id="KW-0393">Immunoglobulin domain</keyword>
<dbReference type="SMART" id="SM00407">
    <property type="entry name" value="IGc1"/>
    <property type="match status" value="1"/>
</dbReference>
<dbReference type="SUPFAM" id="SSF48726">
    <property type="entry name" value="Immunoglobulin"/>
    <property type="match status" value="1"/>
</dbReference>
<organism evidence="11 12">
    <name type="scientific">Equus caballus</name>
    <name type="common">Horse</name>
    <dbReference type="NCBI Taxonomy" id="9796"/>
    <lineage>
        <taxon>Eukaryota</taxon>
        <taxon>Metazoa</taxon>
        <taxon>Chordata</taxon>
        <taxon>Craniata</taxon>
        <taxon>Vertebrata</taxon>
        <taxon>Euteleostomi</taxon>
        <taxon>Mammalia</taxon>
        <taxon>Eutheria</taxon>
        <taxon>Laurasiatheria</taxon>
        <taxon>Perissodactyla</taxon>
        <taxon>Equidae</taxon>
        <taxon>Equus</taxon>
    </lineage>
</organism>
<dbReference type="GO" id="GO:0030884">
    <property type="term" value="F:exogenous lipid antigen binding"/>
    <property type="evidence" value="ECO:0000318"/>
    <property type="project" value="GO_Central"/>
</dbReference>
<evidence type="ECO:0000313" key="12">
    <source>
        <dbReference type="Proteomes" id="UP000002281"/>
    </source>
</evidence>
<feature type="domain" description="Ig-like" evidence="10">
    <location>
        <begin position="205"/>
        <end position="285"/>
    </location>
</feature>
<dbReference type="GO" id="GO:0001916">
    <property type="term" value="P:positive regulation of T cell mediated cytotoxicity"/>
    <property type="evidence" value="ECO:0000318"/>
    <property type="project" value="GO_Central"/>
</dbReference>
<dbReference type="OrthoDB" id="8890485at2759"/>
<dbReference type="InterPro" id="IPR011161">
    <property type="entry name" value="MHC_I-like_Ag-recog"/>
</dbReference>
<name>A0A9L0SV30_HORSE</name>
<evidence type="ECO:0000256" key="6">
    <source>
        <dbReference type="ARBA" id="ARBA00023180"/>
    </source>
</evidence>
<feature type="transmembrane region" description="Helical" evidence="8">
    <location>
        <begin position="303"/>
        <end position="322"/>
    </location>
</feature>
<dbReference type="OMA" id="DMQTHGW"/>
<keyword evidence="4" id="KW-0391">Immunity</keyword>
<dbReference type="InterPro" id="IPR007110">
    <property type="entry name" value="Ig-like_dom"/>
</dbReference>
<reference evidence="11" key="2">
    <citation type="submission" date="2025-08" db="UniProtKB">
        <authorList>
            <consortium name="Ensembl"/>
        </authorList>
    </citation>
    <scope>IDENTIFICATION</scope>
    <source>
        <strain evidence="11">Thoroughbred</strain>
    </source>
</reference>
<proteinExistence type="predicted"/>
<dbReference type="InterPro" id="IPR003597">
    <property type="entry name" value="Ig_C1-set"/>
</dbReference>
<dbReference type="Pfam" id="PF07654">
    <property type="entry name" value="C1-set"/>
    <property type="match status" value="1"/>
</dbReference>
<reference evidence="11 12" key="1">
    <citation type="journal article" date="2009" name="Science">
        <title>Genome sequence, comparative analysis, and population genetics of the domestic horse.</title>
        <authorList>
            <consortium name="Broad Institute Genome Sequencing Platform"/>
            <consortium name="Broad Institute Whole Genome Assembly Team"/>
            <person name="Wade C.M."/>
            <person name="Giulotto E."/>
            <person name="Sigurdsson S."/>
            <person name="Zoli M."/>
            <person name="Gnerre S."/>
            <person name="Imsland F."/>
            <person name="Lear T.L."/>
            <person name="Adelson D.L."/>
            <person name="Bailey E."/>
            <person name="Bellone R.R."/>
            <person name="Bloecker H."/>
            <person name="Distl O."/>
            <person name="Edgar R.C."/>
            <person name="Garber M."/>
            <person name="Leeb T."/>
            <person name="Mauceli E."/>
            <person name="MacLeod J.N."/>
            <person name="Penedo M.C.T."/>
            <person name="Raison J.M."/>
            <person name="Sharpe T."/>
            <person name="Vogel J."/>
            <person name="Andersson L."/>
            <person name="Antczak D.F."/>
            <person name="Biagi T."/>
            <person name="Binns M.M."/>
            <person name="Chowdhary B.P."/>
            <person name="Coleman S.J."/>
            <person name="Della Valle G."/>
            <person name="Fryc S."/>
            <person name="Guerin G."/>
            <person name="Hasegawa T."/>
            <person name="Hill E.W."/>
            <person name="Jurka J."/>
            <person name="Kiialainen A."/>
            <person name="Lindgren G."/>
            <person name="Liu J."/>
            <person name="Magnani E."/>
            <person name="Mickelson J.R."/>
            <person name="Murray J."/>
            <person name="Nergadze S.G."/>
            <person name="Onofrio R."/>
            <person name="Pedroni S."/>
            <person name="Piras M.F."/>
            <person name="Raudsepp T."/>
            <person name="Rocchi M."/>
            <person name="Roeed K.H."/>
            <person name="Ryder O.A."/>
            <person name="Searle S."/>
            <person name="Skow L."/>
            <person name="Swinburne J.E."/>
            <person name="Syvaenen A.C."/>
            <person name="Tozaki T."/>
            <person name="Valberg S.J."/>
            <person name="Vaudin M."/>
            <person name="White J.R."/>
            <person name="Zody M.C."/>
            <person name="Lander E.S."/>
            <person name="Lindblad-Toh K."/>
        </authorList>
    </citation>
    <scope>NUCLEOTIDE SEQUENCE [LARGE SCALE GENOMIC DNA]</scope>
    <source>
        <strain evidence="11 12">Thoroughbred</strain>
    </source>
</reference>
<evidence type="ECO:0000256" key="5">
    <source>
        <dbReference type="ARBA" id="ARBA00023136"/>
    </source>
</evidence>
<accession>A0A9L0SV30</accession>
<dbReference type="InterPro" id="IPR011162">
    <property type="entry name" value="MHC_I/II-like_Ag-recog"/>
</dbReference>
<keyword evidence="12" id="KW-1185">Reference proteome</keyword>
<dbReference type="InterPro" id="IPR050208">
    <property type="entry name" value="MHC_class-I_related"/>
</dbReference>
<comment type="subcellular location">
    <subcellularLocation>
        <location evidence="1">Cell membrane</location>
        <topology evidence="1">Single-pass type I membrane protein</topology>
    </subcellularLocation>
    <subcellularLocation>
        <location evidence="2">Endosome membrane</location>
    </subcellularLocation>
</comment>